<keyword evidence="4" id="KW-1185">Reference proteome</keyword>
<evidence type="ECO:0000256" key="2">
    <source>
        <dbReference type="SAM" id="Phobius"/>
    </source>
</evidence>
<feature type="region of interest" description="Disordered" evidence="1">
    <location>
        <begin position="1"/>
        <end position="65"/>
    </location>
</feature>
<proteinExistence type="predicted"/>
<organism evidence="3 4">
    <name type="scientific">Cyphellophora europaea (strain CBS 101466)</name>
    <name type="common">Phialophora europaea</name>
    <dbReference type="NCBI Taxonomy" id="1220924"/>
    <lineage>
        <taxon>Eukaryota</taxon>
        <taxon>Fungi</taxon>
        <taxon>Dikarya</taxon>
        <taxon>Ascomycota</taxon>
        <taxon>Pezizomycotina</taxon>
        <taxon>Eurotiomycetes</taxon>
        <taxon>Chaetothyriomycetidae</taxon>
        <taxon>Chaetothyriales</taxon>
        <taxon>Cyphellophoraceae</taxon>
        <taxon>Cyphellophora</taxon>
    </lineage>
</organism>
<dbReference type="EMBL" id="KB822723">
    <property type="protein sequence ID" value="ETN38124.1"/>
    <property type="molecule type" value="Genomic_DNA"/>
</dbReference>
<dbReference type="AlphaFoldDB" id="W2RQW9"/>
<feature type="transmembrane region" description="Helical" evidence="2">
    <location>
        <begin position="531"/>
        <end position="554"/>
    </location>
</feature>
<name>W2RQW9_CYPE1</name>
<feature type="transmembrane region" description="Helical" evidence="2">
    <location>
        <begin position="109"/>
        <end position="135"/>
    </location>
</feature>
<keyword evidence="2" id="KW-0812">Transmembrane</keyword>
<dbReference type="eggNOG" id="ENOG502S1M0">
    <property type="taxonomic scope" value="Eukaryota"/>
</dbReference>
<dbReference type="InParanoid" id="W2RQW9"/>
<evidence type="ECO:0000313" key="4">
    <source>
        <dbReference type="Proteomes" id="UP000030752"/>
    </source>
</evidence>
<keyword evidence="2" id="KW-0472">Membrane</keyword>
<dbReference type="RefSeq" id="XP_008720293.1">
    <property type="nucleotide sequence ID" value="XM_008722071.1"/>
</dbReference>
<dbReference type="OrthoDB" id="3596604at2759"/>
<sequence length="658" mass="72708">MAHQSYSQISTTEPGLADSNDPPAPGHPVELRRRSASPAGDTADHDVSRRQTEERPRIRRNSTDTETFSRFKDGLRYSLTPSQHHLLPASTADQRTVRRYSKHDQRRRLWRLSIGEFMLTVTFCVTYFAILYSYSNKDTISVPERRIFNALTTANSLALGVNLAGSLRSYAKMMRWRLLSIRYRPLQTFDLIMGSDSLLNICKLLWRGREKGKLWSKIQGYAVLWFLVNLIATILIGMIGLTYNLDISPSLVLTRNATIKITDLSKVLTDDYQASLSAVNTWGFRGFNLQPIDSYDPDDAFLGNFGSRFNGSTRYYFDDWNEAGTSDLVSWRYVESEARCTAYEVLDGQDGNHTSVTYSQNGRSINQTLEDPPETGGLAFITSTNSTCGARCINILAFQASGPAPSSVDSPDAIEARFFVCNNTISTIHDLELSPGPEYQFPDLQARMLAGAIGWSGDLAQGTHQQLSYLNSSPVAFASTPTAINMSDLISRFAIGAIAAGDGTAPGIGRKLVSHGQAPVDAQILQVKWAYCLPILVGLPVLQFLTLMAVIIWANKAAVRDDSHLAISKVYYSLLSRLAGHGCMLRGEEIAKELQEPEVAYGFVPPDTVGGVGHTDVFVAGSGVLVRRAFEEGMYDGTGYGLERRGDVGRRRPKEKME</sequence>
<dbReference type="HOGENOM" id="CLU_020820_0_0_1"/>
<feature type="transmembrane region" description="Helical" evidence="2">
    <location>
        <begin position="218"/>
        <end position="245"/>
    </location>
</feature>
<feature type="compositionally biased region" description="Basic and acidic residues" evidence="1">
    <location>
        <begin position="42"/>
        <end position="65"/>
    </location>
</feature>
<dbReference type="Proteomes" id="UP000030752">
    <property type="component" value="Unassembled WGS sequence"/>
</dbReference>
<gene>
    <name evidence="3" type="ORF">HMPREF1541_07748</name>
</gene>
<evidence type="ECO:0000256" key="1">
    <source>
        <dbReference type="SAM" id="MobiDB-lite"/>
    </source>
</evidence>
<protein>
    <submittedName>
        <fullName evidence="3">Uncharacterized protein</fullName>
    </submittedName>
</protein>
<feature type="compositionally biased region" description="Polar residues" evidence="1">
    <location>
        <begin position="1"/>
        <end position="13"/>
    </location>
</feature>
<reference evidence="3 4" key="1">
    <citation type="submission" date="2013-03" db="EMBL/GenBank/DDBJ databases">
        <title>The Genome Sequence of Phialophora europaea CBS 101466.</title>
        <authorList>
            <consortium name="The Broad Institute Genomics Platform"/>
            <person name="Cuomo C."/>
            <person name="de Hoog S."/>
            <person name="Gorbushina A."/>
            <person name="Walker B."/>
            <person name="Young S.K."/>
            <person name="Zeng Q."/>
            <person name="Gargeya S."/>
            <person name="Fitzgerald M."/>
            <person name="Haas B."/>
            <person name="Abouelleil A."/>
            <person name="Allen A.W."/>
            <person name="Alvarado L."/>
            <person name="Arachchi H.M."/>
            <person name="Berlin A.M."/>
            <person name="Chapman S.B."/>
            <person name="Gainer-Dewar J."/>
            <person name="Goldberg J."/>
            <person name="Griggs A."/>
            <person name="Gujja S."/>
            <person name="Hansen M."/>
            <person name="Howarth C."/>
            <person name="Imamovic A."/>
            <person name="Ireland A."/>
            <person name="Larimer J."/>
            <person name="McCowan C."/>
            <person name="Murphy C."/>
            <person name="Pearson M."/>
            <person name="Poon T.W."/>
            <person name="Priest M."/>
            <person name="Roberts A."/>
            <person name="Saif S."/>
            <person name="Shea T."/>
            <person name="Sisk P."/>
            <person name="Sykes S."/>
            <person name="Wortman J."/>
            <person name="Nusbaum C."/>
            <person name="Birren B."/>
        </authorList>
    </citation>
    <scope>NUCLEOTIDE SEQUENCE [LARGE SCALE GENOMIC DNA]</scope>
    <source>
        <strain evidence="3 4">CBS 101466</strain>
    </source>
</reference>
<keyword evidence="2" id="KW-1133">Transmembrane helix</keyword>
<evidence type="ECO:0000313" key="3">
    <source>
        <dbReference type="EMBL" id="ETN38124.1"/>
    </source>
</evidence>
<dbReference type="VEuPathDB" id="FungiDB:HMPREF1541_07748"/>
<feature type="transmembrane region" description="Helical" evidence="2">
    <location>
        <begin position="147"/>
        <end position="167"/>
    </location>
</feature>
<dbReference type="GeneID" id="19975087"/>
<accession>W2RQW9</accession>